<dbReference type="PANTHER" id="PTHR47186:SF3">
    <property type="entry name" value="OS09G0267800 PROTEIN"/>
    <property type="match status" value="1"/>
</dbReference>
<dbReference type="Pfam" id="PF23598">
    <property type="entry name" value="LRR_14"/>
    <property type="match status" value="1"/>
</dbReference>
<dbReference type="STRING" id="542762.A0A4S4CYW5"/>
<keyword evidence="1" id="KW-0677">Repeat</keyword>
<keyword evidence="5" id="KW-1185">Reference proteome</keyword>
<evidence type="ECO:0000256" key="1">
    <source>
        <dbReference type="ARBA" id="ARBA00022737"/>
    </source>
</evidence>
<comment type="caution">
    <text evidence="4">The sequence shown here is derived from an EMBL/GenBank/DDBJ whole genome shotgun (WGS) entry which is preliminary data.</text>
</comment>
<protein>
    <recommendedName>
        <fullName evidence="3">Disease resistance R13L4/SHOC-2-like LRR domain-containing protein</fullName>
    </recommendedName>
</protein>
<evidence type="ECO:0000313" key="5">
    <source>
        <dbReference type="Proteomes" id="UP000306102"/>
    </source>
</evidence>
<feature type="region of interest" description="Disordered" evidence="2">
    <location>
        <begin position="233"/>
        <end position="269"/>
    </location>
</feature>
<proteinExistence type="predicted"/>
<dbReference type="EMBL" id="SDRB02013831">
    <property type="protein sequence ID" value="THF93895.1"/>
    <property type="molecule type" value="Genomic_DNA"/>
</dbReference>
<dbReference type="InterPro" id="IPR055414">
    <property type="entry name" value="LRR_R13L4/SHOC2-like"/>
</dbReference>
<feature type="compositionally biased region" description="Basic and acidic residues" evidence="2">
    <location>
        <begin position="247"/>
        <end position="269"/>
    </location>
</feature>
<organism evidence="4 5">
    <name type="scientific">Camellia sinensis var. sinensis</name>
    <name type="common">China tea</name>
    <dbReference type="NCBI Taxonomy" id="542762"/>
    <lineage>
        <taxon>Eukaryota</taxon>
        <taxon>Viridiplantae</taxon>
        <taxon>Streptophyta</taxon>
        <taxon>Embryophyta</taxon>
        <taxon>Tracheophyta</taxon>
        <taxon>Spermatophyta</taxon>
        <taxon>Magnoliopsida</taxon>
        <taxon>eudicotyledons</taxon>
        <taxon>Gunneridae</taxon>
        <taxon>Pentapetalae</taxon>
        <taxon>asterids</taxon>
        <taxon>Ericales</taxon>
        <taxon>Theaceae</taxon>
        <taxon>Camellia</taxon>
    </lineage>
</organism>
<dbReference type="AlphaFoldDB" id="A0A4S4CYW5"/>
<evidence type="ECO:0000313" key="4">
    <source>
        <dbReference type="EMBL" id="THF93895.1"/>
    </source>
</evidence>
<feature type="domain" description="Disease resistance R13L4/SHOC-2-like LRR" evidence="3">
    <location>
        <begin position="57"/>
        <end position="197"/>
    </location>
</feature>
<feature type="compositionally biased region" description="Acidic residues" evidence="2">
    <location>
        <begin position="233"/>
        <end position="245"/>
    </location>
</feature>
<dbReference type="SUPFAM" id="SSF52058">
    <property type="entry name" value="L domain-like"/>
    <property type="match status" value="1"/>
</dbReference>
<dbReference type="InterPro" id="IPR032675">
    <property type="entry name" value="LRR_dom_sf"/>
</dbReference>
<dbReference type="Proteomes" id="UP000306102">
    <property type="component" value="Unassembled WGS sequence"/>
</dbReference>
<dbReference type="PANTHER" id="PTHR47186">
    <property type="entry name" value="LEUCINE-RICH REPEAT-CONTAINING PROTEIN 57"/>
    <property type="match status" value="1"/>
</dbReference>
<reference evidence="4 5" key="1">
    <citation type="journal article" date="2018" name="Proc. Natl. Acad. Sci. U.S.A.">
        <title>Draft genome sequence of Camellia sinensis var. sinensis provides insights into the evolution of the tea genome and tea quality.</title>
        <authorList>
            <person name="Wei C."/>
            <person name="Yang H."/>
            <person name="Wang S."/>
            <person name="Zhao J."/>
            <person name="Liu C."/>
            <person name="Gao L."/>
            <person name="Xia E."/>
            <person name="Lu Y."/>
            <person name="Tai Y."/>
            <person name="She G."/>
            <person name="Sun J."/>
            <person name="Cao H."/>
            <person name="Tong W."/>
            <person name="Gao Q."/>
            <person name="Li Y."/>
            <person name="Deng W."/>
            <person name="Jiang X."/>
            <person name="Wang W."/>
            <person name="Chen Q."/>
            <person name="Zhang S."/>
            <person name="Li H."/>
            <person name="Wu J."/>
            <person name="Wang P."/>
            <person name="Li P."/>
            <person name="Shi C."/>
            <person name="Zheng F."/>
            <person name="Jian J."/>
            <person name="Huang B."/>
            <person name="Shan D."/>
            <person name="Shi M."/>
            <person name="Fang C."/>
            <person name="Yue Y."/>
            <person name="Li F."/>
            <person name="Li D."/>
            <person name="Wei S."/>
            <person name="Han B."/>
            <person name="Jiang C."/>
            <person name="Yin Y."/>
            <person name="Xia T."/>
            <person name="Zhang Z."/>
            <person name="Bennetzen J.L."/>
            <person name="Zhao S."/>
            <person name="Wan X."/>
        </authorList>
    </citation>
    <scope>NUCLEOTIDE SEQUENCE [LARGE SCALE GENOMIC DNA]</scope>
    <source>
        <strain evidence="5">cv. Shuchazao</strain>
        <tissue evidence="4">Leaf</tissue>
    </source>
</reference>
<name>A0A4S4CYW5_CAMSN</name>
<evidence type="ECO:0000256" key="2">
    <source>
        <dbReference type="SAM" id="MobiDB-lite"/>
    </source>
</evidence>
<gene>
    <name evidence="4" type="ORF">TEA_026719</name>
</gene>
<sequence length="451" mass="51366">MKDECQMMEFNSSINISNKTVHHVRLVVKPADSFNSTFQKVVSLRTLRLKYRPTSIEKDDKILWDFRKFGSLRTFDARGRPMTELPSSIGNLKHLRYLNLSDAHIKQLLDSICSLLNLQTLILDNYQKLERLPQKMMYLRSLRHVFLKWCRLIEMPPKIRQLTNLKTLIVFVVGKSIDCSLLAELKCLNLGGELCIEHLERVGNPMNAKEANLVGKQNLSRMELNWEYSLAESESESQEIDESESQENIKFESSENIESKSQENDESESHENVLIVAAARIEVVVASEALSAGRFWAVHGFEREAPLGLVPLTKLCREQYNGRFPTTTKLQGCVGSIAEVKPFSETRYEYALAEVKREGDDYDIPNEADDIRLINERRTEPYHGCEAGPSNEEATNMNQPVGQYGSVEAAVCKNDLTTIDEVNQVDREESIFGRGDLKIRSQWAVTVAVMV</sequence>
<accession>A0A4S4CYW5</accession>
<evidence type="ECO:0000259" key="3">
    <source>
        <dbReference type="Pfam" id="PF23598"/>
    </source>
</evidence>
<dbReference type="Gene3D" id="3.80.10.10">
    <property type="entry name" value="Ribonuclease Inhibitor"/>
    <property type="match status" value="1"/>
</dbReference>